<reference evidence="1 2" key="1">
    <citation type="submission" date="2015-12" db="EMBL/GenBank/DDBJ databases">
        <title>Dictyostelia acquired genes for synthesis and detection of signals that induce cell-type specialization by lateral gene transfer from prokaryotes.</title>
        <authorList>
            <person name="Gloeckner G."/>
            <person name="Schaap P."/>
        </authorList>
    </citation>
    <scope>NUCLEOTIDE SEQUENCE [LARGE SCALE GENOMIC DNA]</scope>
    <source>
        <strain evidence="1 2">TK</strain>
    </source>
</reference>
<name>A0A151ZKI4_TIELA</name>
<dbReference type="AlphaFoldDB" id="A0A151ZKI4"/>
<accession>A0A151ZKI4</accession>
<organism evidence="1 2">
    <name type="scientific">Tieghemostelium lacteum</name>
    <name type="common">Slime mold</name>
    <name type="synonym">Dictyostelium lacteum</name>
    <dbReference type="NCBI Taxonomy" id="361077"/>
    <lineage>
        <taxon>Eukaryota</taxon>
        <taxon>Amoebozoa</taxon>
        <taxon>Evosea</taxon>
        <taxon>Eumycetozoa</taxon>
        <taxon>Dictyostelia</taxon>
        <taxon>Dictyosteliales</taxon>
        <taxon>Raperosteliaceae</taxon>
        <taxon>Tieghemostelium</taxon>
    </lineage>
</organism>
<keyword evidence="2" id="KW-1185">Reference proteome</keyword>
<dbReference type="Proteomes" id="UP000076078">
    <property type="component" value="Unassembled WGS sequence"/>
</dbReference>
<sequence>MTDDFEISFFRVFGNKVLTNYIFKWVKEFYKEIGYISYSYEELPLEYLIQYQRFDIIKEKFRLGERYWLALDFSRENMSIFLQEVEDFELFKMVFENYRETVIQTVNNLTHNHDVIIVCRDYRWVNYMVEEGLVNLTTRYKGRSILLDNIRCVDIFIFAINTQYPHSHFYNFSKPLTFSKLDFFKYLDLSQNEKRDDVVHCIYNHGTVDQLIEIVGTCRWTLLERLPRSIPMLKRHFEMVKWLCENKFIKSSQLVPMESLASYENTDALNYVNSKFGNNNMNSMDWSINNNDSYGFPVIKCMEIAKLNPELFSKIPLKHHVSNGVPLDIIKYLVNYKNTGVFCNFDTLSYAKSVEELEYLLTLYYDTIYYQPPSQLLKSPFFNNMDIKLLEVLNKNRLYLDFSGTEMGCYLGNLEGLKYHLENLNSKYIIPSSFIFSIQTRNIEVLKYIMKTQPHLSNVLLKNTGASFLQKMLNEGRLDVAQYLMDTVPLVLKEAFNLHFHGLKLPRNFYQFYEIILPRVPKFQWACYFIKTNIYDMVKFFPNNRKQVVPGHFDLKLLIENNYLLMIGNIINHSYLLPVTKINYKLLTDIITEQTLRIIYKRIESQDYKVQLFCNWIIYLVKCSNVEDLCRIVQLFKNIQFNRLNLKSFIILSKSSSTILGQIENLQLPTEHQAYLNEILNNILITCDYNFDDLVIPKISNVQNK</sequence>
<proteinExistence type="predicted"/>
<dbReference type="EMBL" id="LODT01000022">
    <property type="protein sequence ID" value="KYQ94437.1"/>
    <property type="molecule type" value="Genomic_DNA"/>
</dbReference>
<comment type="caution">
    <text evidence="1">The sequence shown here is derived from an EMBL/GenBank/DDBJ whole genome shotgun (WGS) entry which is preliminary data.</text>
</comment>
<evidence type="ECO:0000313" key="1">
    <source>
        <dbReference type="EMBL" id="KYQ94437.1"/>
    </source>
</evidence>
<gene>
    <name evidence="1" type="ORF">DLAC_11602</name>
</gene>
<protein>
    <submittedName>
        <fullName evidence="1">Uncharacterized protein</fullName>
    </submittedName>
</protein>
<dbReference type="InParanoid" id="A0A151ZKI4"/>
<dbReference type="SUPFAM" id="SSF140860">
    <property type="entry name" value="Pseudo ankyrin repeat-like"/>
    <property type="match status" value="1"/>
</dbReference>
<evidence type="ECO:0000313" key="2">
    <source>
        <dbReference type="Proteomes" id="UP000076078"/>
    </source>
</evidence>